<evidence type="ECO:0000313" key="2">
    <source>
        <dbReference type="EMBL" id="GLJ75557.1"/>
    </source>
</evidence>
<name>A0A9W6LZE4_9MICO</name>
<proteinExistence type="predicted"/>
<sequence>MSDHSKAHTKAIPVRLAMTLMVRDEADVIGSMIEHSLAQGVDTLIVTDNGSLDGTVEILESFGDAIDLRHDPVQRKQQFSVVTGMARDAATQYGADWVINADADEFWLPTAGGATLREVFELLPRELATFRVDVVDMTGAPAQRGTGLQRLVYRDTRPVERLNELGIHAHSTPDAVHVGSAEIEVAQGNHFVNLEQNGEVPNGLGVEVLHFPWRSWEQFEGKVAKAGQAYAANPELQPSPNHHGMREYYRWLAGALQAYYVIRHPDAEELAAGIRDGVFVEETRIASTVPSAVPDVPLSDDALIAGRRFGPVLAASEAQSIGELRAKDARIAELLRNVDEGKQRIDGLIDEVREAGDRIGALQLELNMLPTRRIKRAAGRVVDRVRKH</sequence>
<accession>A0A9W6LZE4</accession>
<keyword evidence="1" id="KW-0175">Coiled coil</keyword>
<dbReference type="Gene3D" id="3.90.550.10">
    <property type="entry name" value="Spore Coat Polysaccharide Biosynthesis Protein SpsA, Chain A"/>
    <property type="match status" value="1"/>
</dbReference>
<evidence type="ECO:0000313" key="3">
    <source>
        <dbReference type="Proteomes" id="UP001142372"/>
    </source>
</evidence>
<dbReference type="SUPFAM" id="SSF53448">
    <property type="entry name" value="Nucleotide-diphospho-sugar transferases"/>
    <property type="match status" value="1"/>
</dbReference>
<reference evidence="2" key="2">
    <citation type="submission" date="2023-01" db="EMBL/GenBank/DDBJ databases">
        <authorList>
            <person name="Sun Q."/>
            <person name="Evtushenko L."/>
        </authorList>
    </citation>
    <scope>NUCLEOTIDE SEQUENCE</scope>
    <source>
        <strain evidence="2">VKM Ac-1401</strain>
    </source>
</reference>
<organism evidence="2 3">
    <name type="scientific">Leifsonia poae</name>
    <dbReference type="NCBI Taxonomy" id="110933"/>
    <lineage>
        <taxon>Bacteria</taxon>
        <taxon>Bacillati</taxon>
        <taxon>Actinomycetota</taxon>
        <taxon>Actinomycetes</taxon>
        <taxon>Micrococcales</taxon>
        <taxon>Microbacteriaceae</taxon>
        <taxon>Leifsonia</taxon>
    </lineage>
</organism>
<evidence type="ECO:0000256" key="1">
    <source>
        <dbReference type="SAM" id="Coils"/>
    </source>
</evidence>
<dbReference type="Pfam" id="PF13704">
    <property type="entry name" value="Glyco_tranf_2_4"/>
    <property type="match status" value="1"/>
</dbReference>
<keyword evidence="3" id="KW-1185">Reference proteome</keyword>
<gene>
    <name evidence="2" type="ORF">GCM10017584_11310</name>
</gene>
<dbReference type="EMBL" id="BSEN01000004">
    <property type="protein sequence ID" value="GLJ75557.1"/>
    <property type="molecule type" value="Genomic_DNA"/>
</dbReference>
<reference evidence="2" key="1">
    <citation type="journal article" date="2014" name="Int. J. Syst. Evol. Microbiol.">
        <title>Complete genome sequence of Corynebacterium casei LMG S-19264T (=DSM 44701T), isolated from a smear-ripened cheese.</title>
        <authorList>
            <consortium name="US DOE Joint Genome Institute (JGI-PGF)"/>
            <person name="Walter F."/>
            <person name="Albersmeier A."/>
            <person name="Kalinowski J."/>
            <person name="Ruckert C."/>
        </authorList>
    </citation>
    <scope>NUCLEOTIDE SEQUENCE</scope>
    <source>
        <strain evidence="2">VKM Ac-1401</strain>
    </source>
</reference>
<dbReference type="Proteomes" id="UP001142372">
    <property type="component" value="Unassembled WGS sequence"/>
</dbReference>
<protein>
    <recommendedName>
        <fullName evidence="4">Glycosyltransferase family 2 protein</fullName>
    </recommendedName>
</protein>
<evidence type="ECO:0008006" key="4">
    <source>
        <dbReference type="Google" id="ProtNLM"/>
    </source>
</evidence>
<feature type="coiled-coil region" evidence="1">
    <location>
        <begin position="324"/>
        <end position="351"/>
    </location>
</feature>
<dbReference type="AlphaFoldDB" id="A0A9W6LZE4"/>
<dbReference type="InterPro" id="IPR029044">
    <property type="entry name" value="Nucleotide-diphossugar_trans"/>
</dbReference>
<comment type="caution">
    <text evidence="2">The sequence shown here is derived from an EMBL/GenBank/DDBJ whole genome shotgun (WGS) entry which is preliminary data.</text>
</comment>